<protein>
    <submittedName>
        <fullName evidence="2">DUF1440 domain-containing protein</fullName>
    </submittedName>
</protein>
<dbReference type="OrthoDB" id="4774491at2"/>
<dbReference type="EMBL" id="QRGR01000044">
    <property type="protein sequence ID" value="RDV11309.1"/>
    <property type="molecule type" value="Genomic_DNA"/>
</dbReference>
<feature type="transmembrane region" description="Helical" evidence="1">
    <location>
        <begin position="82"/>
        <end position="98"/>
    </location>
</feature>
<keyword evidence="1" id="KW-0812">Transmembrane</keyword>
<accession>A0A3D8L1K8</accession>
<proteinExistence type="predicted"/>
<keyword evidence="1" id="KW-1133">Transmembrane helix</keyword>
<dbReference type="AlphaFoldDB" id="A0A3D8L1K8"/>
<sequence>MSRGSKNIAAELVKGAIAGAVSVWVMDRITWYMYKNEDPKAYLQEKKAQVHGKYVADVAVDKVLEATGEELTDKQRWMAGRGVHYFLGMAPGMLYGVLRHKVKGLDTGMGALYGFGLFVVMDEILAPALGLSSGPMAYPWQAHVRGLAGHLAVGMVTDGVLRGLDEALPA</sequence>
<comment type="caution">
    <text evidence="2">The sequence shown here is derived from an EMBL/GenBank/DDBJ whole genome shotgun (WGS) entry which is preliminary data.</text>
</comment>
<feature type="transmembrane region" description="Helical" evidence="1">
    <location>
        <begin position="110"/>
        <end position="130"/>
    </location>
</feature>
<name>A0A3D8L1K8_9BACT</name>
<keyword evidence="3" id="KW-1185">Reference proteome</keyword>
<dbReference type="Proteomes" id="UP000256708">
    <property type="component" value="Unassembled WGS sequence"/>
</dbReference>
<evidence type="ECO:0000313" key="3">
    <source>
        <dbReference type="Proteomes" id="UP000256708"/>
    </source>
</evidence>
<keyword evidence="1" id="KW-0472">Membrane</keyword>
<evidence type="ECO:0000256" key="1">
    <source>
        <dbReference type="SAM" id="Phobius"/>
    </source>
</evidence>
<reference evidence="3" key="1">
    <citation type="submission" date="2018-08" db="EMBL/GenBank/DDBJ databases">
        <authorList>
            <person name="Liu Z.-W."/>
            <person name="Du Z.-J."/>
        </authorList>
    </citation>
    <scope>NUCLEOTIDE SEQUENCE [LARGE SCALE GENOMIC DNA]</scope>
    <source>
        <strain evidence="3">H4X</strain>
    </source>
</reference>
<dbReference type="RefSeq" id="WP_115568342.1">
    <property type="nucleotide sequence ID" value="NZ_QRGR01000044.1"/>
</dbReference>
<evidence type="ECO:0000313" key="2">
    <source>
        <dbReference type="EMBL" id="RDV11309.1"/>
    </source>
</evidence>
<organism evidence="2 3">
    <name type="scientific">Pontibacter diazotrophicus</name>
    <dbReference type="NCBI Taxonomy" id="1400979"/>
    <lineage>
        <taxon>Bacteria</taxon>
        <taxon>Pseudomonadati</taxon>
        <taxon>Bacteroidota</taxon>
        <taxon>Cytophagia</taxon>
        <taxon>Cytophagales</taxon>
        <taxon>Hymenobacteraceae</taxon>
        <taxon>Pontibacter</taxon>
    </lineage>
</organism>
<gene>
    <name evidence="2" type="ORF">DXT99_25080</name>
</gene>